<sequence length="853" mass="96507">MLPAASTCERVAHLSDLYDSLHQLQSFSGEDERMRWRWRLHQLQRQYNLEQQDAHVASLLAAIENQISVLPIESDGRLSQMRASSTTAAVDELRLTVEDSDDQRDSDSETPRQRGSIPIMENKVLATMDDTRRGSWDRMTRFVRAASGHTLGALTRSSVRDRGRSMPLSRMSMSELDADVRVDGDEMSLAVAASSGAPESVSAEEEKERDLSWSLTAYRRQESNSLGNSVPSLLRSMASYLGLSMEETFLCQICYDYAPVNTSYALSECGHTFCETCLRNYLEFKIKEGQVYPKCFFEKSEDKVACKAEISVDDVQSLVSDEVWQKYNKFKFNKEHELARQCPYCDHSQICAGSDHPECVCETCSREFCFLHSSAHQGRTCAEYDKKMIAVEKLNNALISKISKPFCWICLKVIDDTVFPEHFQWWNVRGCAGNQMADIEGQGSTQKGIGMVMRILFFVVFGPPAFVMAVVFSIILRPEERGNALATPLSAAARDFYSEKQSNVYTTAANASIQKDLTRHALELVWLELTHGDVFFLLDLGAGSGLSTQAAQDWFKERNMVAFTVAFDISASMLSLASKEREQESQVCADFYCGNAAQKLPIRDGILDAAIGISMLQWLQPKGLELCFLSLLTNLSSDRDSRAIFQVYPSGLAYVDMMEKTALRVGFNRAETFVSFPHTTTAKKWFFCVEKLKNADVDTHEKTEEEQALCLFARRYERRCVLQWLGKGNDCAKEIRERVEKEHVKTAWHIWRKYRRSIVDVESEATPAKKPKVMHAKAQQSLELYPSDKIIGRALQVQSLTQRSVAMKKSNFTEEYGGSVQDLFPVGRLVQTEKLAQVSLEFLLCTYVVYKTL</sequence>
<keyword evidence="9 14" id="KW-0863">Zinc-finger</keyword>
<dbReference type="InterPro" id="IPR041698">
    <property type="entry name" value="Methyltransf_25"/>
</dbReference>
<dbReference type="SMART" id="SM00184">
    <property type="entry name" value="RING"/>
    <property type="match status" value="1"/>
</dbReference>
<feature type="domain" description="RING-type" evidence="17">
    <location>
        <begin position="251"/>
        <end position="295"/>
    </location>
</feature>
<dbReference type="EMBL" id="JAENGY010000191">
    <property type="protein sequence ID" value="KAG6970113.1"/>
    <property type="molecule type" value="Genomic_DNA"/>
</dbReference>
<keyword evidence="8" id="KW-0677">Repeat</keyword>
<dbReference type="GO" id="GO:0061630">
    <property type="term" value="F:ubiquitin protein ligase activity"/>
    <property type="evidence" value="ECO:0007669"/>
    <property type="project" value="UniProtKB-EC"/>
</dbReference>
<evidence type="ECO:0000256" key="6">
    <source>
        <dbReference type="ARBA" id="ARBA00022692"/>
    </source>
</evidence>
<dbReference type="GO" id="GO:0031090">
    <property type="term" value="C:organelle membrane"/>
    <property type="evidence" value="ECO:0007669"/>
    <property type="project" value="UniProtKB-ARBA"/>
</dbReference>
<evidence type="ECO:0000256" key="10">
    <source>
        <dbReference type="ARBA" id="ARBA00022786"/>
    </source>
</evidence>
<evidence type="ECO:0000256" key="15">
    <source>
        <dbReference type="SAM" id="MobiDB-lite"/>
    </source>
</evidence>
<reference evidence="19" key="1">
    <citation type="submission" date="2021-01" db="EMBL/GenBank/DDBJ databases">
        <title>Phytophthora aleatoria, a newly-described species from Pinus radiata is distinct from Phytophthora cactorum isolates based on comparative genomics.</title>
        <authorList>
            <person name="Mcdougal R."/>
            <person name="Panda P."/>
            <person name="Williams N."/>
            <person name="Studholme D.J."/>
        </authorList>
    </citation>
    <scope>NUCLEOTIDE SEQUENCE</scope>
    <source>
        <strain evidence="19">NZFS 4037</strain>
    </source>
</reference>
<evidence type="ECO:0000256" key="4">
    <source>
        <dbReference type="ARBA" id="ARBA00012251"/>
    </source>
</evidence>
<evidence type="ECO:0000256" key="11">
    <source>
        <dbReference type="ARBA" id="ARBA00022833"/>
    </source>
</evidence>
<evidence type="ECO:0000313" key="20">
    <source>
        <dbReference type="Proteomes" id="UP000709295"/>
    </source>
</evidence>
<dbReference type="InterPro" id="IPR018957">
    <property type="entry name" value="Znf_C3HC4_RING-type"/>
</dbReference>
<keyword evidence="20" id="KW-1185">Reference proteome</keyword>
<dbReference type="AlphaFoldDB" id="A0A8J5J9Z8"/>
<feature type="domain" description="RING-type" evidence="18">
    <location>
        <begin position="247"/>
        <end position="459"/>
    </location>
</feature>
<dbReference type="PROSITE" id="PS51873">
    <property type="entry name" value="TRIAD"/>
    <property type="match status" value="1"/>
</dbReference>
<keyword evidence="12 16" id="KW-1133">Transmembrane helix</keyword>
<dbReference type="CDD" id="cd02440">
    <property type="entry name" value="AdoMet_MTases"/>
    <property type="match status" value="1"/>
</dbReference>
<evidence type="ECO:0000256" key="3">
    <source>
        <dbReference type="ARBA" id="ARBA00004906"/>
    </source>
</evidence>
<dbReference type="Proteomes" id="UP000709295">
    <property type="component" value="Unassembled WGS sequence"/>
</dbReference>
<keyword evidence="5" id="KW-0808">Transferase</keyword>
<protein>
    <recommendedName>
        <fullName evidence="4">RBR-type E3 ubiquitin transferase</fullName>
        <ecNumber evidence="4">2.3.2.31</ecNumber>
    </recommendedName>
</protein>
<feature type="compositionally biased region" description="Basic and acidic residues" evidence="15">
    <location>
        <begin position="96"/>
        <end position="112"/>
    </location>
</feature>
<dbReference type="FunFam" id="3.40.50.150:FF:000954">
    <property type="match status" value="1"/>
</dbReference>
<dbReference type="GO" id="GO:0008270">
    <property type="term" value="F:zinc ion binding"/>
    <property type="evidence" value="ECO:0007669"/>
    <property type="project" value="UniProtKB-KW"/>
</dbReference>
<evidence type="ECO:0000256" key="7">
    <source>
        <dbReference type="ARBA" id="ARBA00022723"/>
    </source>
</evidence>
<accession>A0A8J5J9Z8</accession>
<dbReference type="InterPro" id="IPR001841">
    <property type="entry name" value="Znf_RING"/>
</dbReference>
<feature type="region of interest" description="Disordered" evidence="15">
    <location>
        <begin position="96"/>
        <end position="117"/>
    </location>
</feature>
<comment type="pathway">
    <text evidence="3">Protein modification; protein ubiquitination.</text>
</comment>
<name>A0A8J5J9Z8_9STRA</name>
<dbReference type="FunFam" id="3.30.40.10:FF:000051">
    <property type="entry name" value="RBR-type E3 ubiquitin transferase"/>
    <property type="match status" value="1"/>
</dbReference>
<dbReference type="GO" id="GO:0070476">
    <property type="term" value="P:rRNA (guanine-N7)-methylation"/>
    <property type="evidence" value="ECO:0007669"/>
    <property type="project" value="InterPro"/>
</dbReference>
<dbReference type="InterPro" id="IPR039769">
    <property type="entry name" value="Bud23-like"/>
</dbReference>
<keyword evidence="13 16" id="KW-0472">Membrane</keyword>
<dbReference type="InterPro" id="IPR044066">
    <property type="entry name" value="TRIAD_supradom"/>
</dbReference>
<evidence type="ECO:0000313" key="19">
    <source>
        <dbReference type="EMBL" id="KAG6970113.1"/>
    </source>
</evidence>
<keyword evidence="10" id="KW-0833">Ubl conjugation pathway</keyword>
<keyword evidence="7" id="KW-0479">Metal-binding</keyword>
<evidence type="ECO:0000256" key="5">
    <source>
        <dbReference type="ARBA" id="ARBA00022679"/>
    </source>
</evidence>
<comment type="caution">
    <text evidence="19">The sequence shown here is derived from an EMBL/GenBank/DDBJ whole genome shotgun (WGS) entry which is preliminary data.</text>
</comment>
<dbReference type="EC" id="2.3.2.31" evidence="4"/>
<evidence type="ECO:0000259" key="17">
    <source>
        <dbReference type="PROSITE" id="PS50089"/>
    </source>
</evidence>
<evidence type="ECO:0000256" key="8">
    <source>
        <dbReference type="ARBA" id="ARBA00022737"/>
    </source>
</evidence>
<dbReference type="Pfam" id="PF00097">
    <property type="entry name" value="zf-C3HC4"/>
    <property type="match status" value="1"/>
</dbReference>
<evidence type="ECO:0000256" key="1">
    <source>
        <dbReference type="ARBA" id="ARBA00001798"/>
    </source>
</evidence>
<dbReference type="CDD" id="cd20335">
    <property type="entry name" value="BRcat_RBR"/>
    <property type="match status" value="1"/>
</dbReference>
<dbReference type="PANTHER" id="PTHR12734:SF0">
    <property type="entry name" value="18S RRNA (GUANINE-N(7))-METHYLTRANSFERASE-RELATED"/>
    <property type="match status" value="1"/>
</dbReference>
<dbReference type="PROSITE" id="PS00518">
    <property type="entry name" value="ZF_RING_1"/>
    <property type="match status" value="1"/>
</dbReference>
<proteinExistence type="predicted"/>
<dbReference type="PROSITE" id="PS50089">
    <property type="entry name" value="ZF_RING_2"/>
    <property type="match status" value="1"/>
</dbReference>
<dbReference type="InterPro" id="IPR017907">
    <property type="entry name" value="Znf_RING_CS"/>
</dbReference>
<dbReference type="PANTHER" id="PTHR12734">
    <property type="entry name" value="METHYLTRANSFERASE-RELATED"/>
    <property type="match status" value="1"/>
</dbReference>
<evidence type="ECO:0000256" key="14">
    <source>
        <dbReference type="PROSITE-ProRule" id="PRU00175"/>
    </source>
</evidence>
<comment type="subcellular location">
    <subcellularLocation>
        <location evidence="2">Membrane</location>
        <topology evidence="2">Single-pass membrane protein</topology>
    </subcellularLocation>
</comment>
<evidence type="ECO:0000256" key="9">
    <source>
        <dbReference type="ARBA" id="ARBA00022771"/>
    </source>
</evidence>
<gene>
    <name evidence="19" type="ORF">JG688_00005034</name>
</gene>
<dbReference type="GO" id="GO:0016435">
    <property type="term" value="F:rRNA (guanine) methyltransferase activity"/>
    <property type="evidence" value="ECO:0007669"/>
    <property type="project" value="InterPro"/>
</dbReference>
<comment type="catalytic activity">
    <reaction evidence="1">
        <text>[E2 ubiquitin-conjugating enzyme]-S-ubiquitinyl-L-cysteine + [acceptor protein]-L-lysine = [E2 ubiquitin-conjugating enzyme]-L-cysteine + [acceptor protein]-N(6)-ubiquitinyl-L-lysine.</text>
        <dbReference type="EC" id="2.3.2.31"/>
    </reaction>
</comment>
<keyword evidence="6 16" id="KW-0812">Transmembrane</keyword>
<evidence type="ECO:0000256" key="2">
    <source>
        <dbReference type="ARBA" id="ARBA00004167"/>
    </source>
</evidence>
<organism evidence="19 20">
    <name type="scientific">Phytophthora aleatoria</name>
    <dbReference type="NCBI Taxonomy" id="2496075"/>
    <lineage>
        <taxon>Eukaryota</taxon>
        <taxon>Sar</taxon>
        <taxon>Stramenopiles</taxon>
        <taxon>Oomycota</taxon>
        <taxon>Peronosporomycetes</taxon>
        <taxon>Peronosporales</taxon>
        <taxon>Peronosporaceae</taxon>
        <taxon>Phytophthora</taxon>
    </lineage>
</organism>
<evidence type="ECO:0000256" key="13">
    <source>
        <dbReference type="ARBA" id="ARBA00023136"/>
    </source>
</evidence>
<dbReference type="Pfam" id="PF13649">
    <property type="entry name" value="Methyltransf_25"/>
    <property type="match status" value="1"/>
</dbReference>
<feature type="transmembrane region" description="Helical" evidence="16">
    <location>
        <begin position="455"/>
        <end position="476"/>
    </location>
</feature>
<keyword evidence="11" id="KW-0862">Zinc</keyword>
<evidence type="ECO:0000259" key="18">
    <source>
        <dbReference type="PROSITE" id="PS51873"/>
    </source>
</evidence>
<dbReference type="GO" id="GO:0005730">
    <property type="term" value="C:nucleolus"/>
    <property type="evidence" value="ECO:0007669"/>
    <property type="project" value="TreeGrafter"/>
</dbReference>
<evidence type="ECO:0000256" key="12">
    <source>
        <dbReference type="ARBA" id="ARBA00022989"/>
    </source>
</evidence>
<evidence type="ECO:0000256" key="16">
    <source>
        <dbReference type="SAM" id="Phobius"/>
    </source>
</evidence>
<dbReference type="GO" id="GO:0005737">
    <property type="term" value="C:cytoplasm"/>
    <property type="evidence" value="ECO:0007669"/>
    <property type="project" value="UniProtKB-ARBA"/>
</dbReference>